<gene>
    <name evidence="3" type="ORF">B1B_16080</name>
</gene>
<name>T1A700_9ZZZZ</name>
<proteinExistence type="predicted"/>
<dbReference type="PANTHER" id="PTHR36179">
    <property type="entry name" value="LUD_DOM DOMAIN-CONTAINING PROTEIN"/>
    <property type="match status" value="1"/>
</dbReference>
<sequence>MDWERLADEETLEKTAKALKSKNIEVIVAENGNEAKEKLLSMIGEGSTVMEVSSTTLKQIGAHDAINESGSFVSLNKEVSKENDSAKRDRVEKGSAKP</sequence>
<dbReference type="AlphaFoldDB" id="T1A700"/>
<evidence type="ECO:0000256" key="1">
    <source>
        <dbReference type="SAM" id="MobiDB-lite"/>
    </source>
</evidence>
<feature type="domain" description="LUD" evidence="2">
    <location>
        <begin position="12"/>
        <end position="70"/>
    </location>
</feature>
<reference evidence="3" key="1">
    <citation type="submission" date="2013-08" db="EMBL/GenBank/DDBJ databases">
        <authorList>
            <person name="Mendez C."/>
            <person name="Richter M."/>
            <person name="Ferrer M."/>
            <person name="Sanchez J."/>
        </authorList>
    </citation>
    <scope>NUCLEOTIDE SEQUENCE</scope>
</reference>
<dbReference type="EMBL" id="AUZY01010690">
    <property type="protein sequence ID" value="EQD37600.1"/>
    <property type="molecule type" value="Genomic_DNA"/>
</dbReference>
<dbReference type="PANTHER" id="PTHR36179:SF2">
    <property type="entry name" value="LUD DOMAIN-CONTAINING PROTEIN"/>
    <property type="match status" value="1"/>
</dbReference>
<accession>T1A700</accession>
<dbReference type="Pfam" id="PF02589">
    <property type="entry name" value="LUD_dom"/>
    <property type="match status" value="1"/>
</dbReference>
<evidence type="ECO:0000259" key="2">
    <source>
        <dbReference type="Pfam" id="PF02589"/>
    </source>
</evidence>
<dbReference type="InterPro" id="IPR003741">
    <property type="entry name" value="LUD_dom"/>
</dbReference>
<protein>
    <submittedName>
        <fullName evidence="3">Protein containing DUF1121</fullName>
    </submittedName>
</protein>
<reference evidence="3" key="2">
    <citation type="journal article" date="2014" name="ISME J.">
        <title>Microbial stratification in low pH oxic and suboxic macroscopic growths along an acid mine drainage.</title>
        <authorList>
            <person name="Mendez-Garcia C."/>
            <person name="Mesa V."/>
            <person name="Sprenger R.R."/>
            <person name="Richter M."/>
            <person name="Diez M.S."/>
            <person name="Solano J."/>
            <person name="Bargiela R."/>
            <person name="Golyshina O.V."/>
            <person name="Manteca A."/>
            <person name="Ramos J.L."/>
            <person name="Gallego J.R."/>
            <person name="Llorente I."/>
            <person name="Martins Dos Santos V.A."/>
            <person name="Jensen O.N."/>
            <person name="Pelaez A.I."/>
            <person name="Sanchez J."/>
            <person name="Ferrer M."/>
        </authorList>
    </citation>
    <scope>NUCLEOTIDE SEQUENCE</scope>
</reference>
<organism evidence="3">
    <name type="scientific">mine drainage metagenome</name>
    <dbReference type="NCBI Taxonomy" id="410659"/>
    <lineage>
        <taxon>unclassified sequences</taxon>
        <taxon>metagenomes</taxon>
        <taxon>ecological metagenomes</taxon>
    </lineage>
</organism>
<feature type="compositionally biased region" description="Basic and acidic residues" evidence="1">
    <location>
        <begin position="78"/>
        <end position="98"/>
    </location>
</feature>
<evidence type="ECO:0000313" key="3">
    <source>
        <dbReference type="EMBL" id="EQD37600.1"/>
    </source>
</evidence>
<comment type="caution">
    <text evidence="3">The sequence shown here is derived from an EMBL/GenBank/DDBJ whole genome shotgun (WGS) entry which is preliminary data.</text>
</comment>
<feature type="region of interest" description="Disordered" evidence="1">
    <location>
        <begin position="76"/>
        <end position="98"/>
    </location>
</feature>